<dbReference type="Proteomes" id="UP000274429">
    <property type="component" value="Unassembled WGS sequence"/>
</dbReference>
<name>A0A0R3WVD8_HYDTA</name>
<sequence>MDDDDADADDDVEGEETKRETGEGQSNVAPKWQSVIQEKRRITLERVNGCGDALVAKSKVVDEVGQIENEHEEEDAEGEEEGEMKSNSANRMDKKKNVTTLFSRLGIRGTKQQKQQQRPVIVTPWRSEPSDDNPASSSSTVALATSSSLTASPPSREKNNPLQMWPSIASLHCIGWAKVTSSYTPQKSGELALLEGDLFACLMTLKWLWRFEGVPLYDARLRRLLSTPYLMSRYDV</sequence>
<protein>
    <submittedName>
        <fullName evidence="4">CAF1C_H4-bd domain-containing protein</fullName>
    </submittedName>
</protein>
<dbReference type="OrthoDB" id="28357at2759"/>
<accession>A0A0R3WVD8</accession>
<feature type="compositionally biased region" description="Low complexity" evidence="1">
    <location>
        <begin position="134"/>
        <end position="154"/>
    </location>
</feature>
<evidence type="ECO:0000313" key="4">
    <source>
        <dbReference type="WBParaSite" id="TTAC_0000472801-mRNA-1"/>
    </source>
</evidence>
<reference evidence="2 3" key="2">
    <citation type="submission" date="2018-11" db="EMBL/GenBank/DDBJ databases">
        <authorList>
            <consortium name="Pathogen Informatics"/>
        </authorList>
    </citation>
    <scope>NUCLEOTIDE SEQUENCE [LARGE SCALE GENOMIC DNA]</scope>
</reference>
<dbReference type="AlphaFoldDB" id="A0A0R3WVD8"/>
<feature type="compositionally biased region" description="Acidic residues" evidence="1">
    <location>
        <begin position="1"/>
        <end position="14"/>
    </location>
</feature>
<feature type="region of interest" description="Disordered" evidence="1">
    <location>
        <begin position="60"/>
        <end position="162"/>
    </location>
</feature>
<dbReference type="EMBL" id="UYWX01005155">
    <property type="protein sequence ID" value="VDM25508.1"/>
    <property type="molecule type" value="Genomic_DNA"/>
</dbReference>
<gene>
    <name evidence="2" type="ORF">TTAC_LOCUS4713</name>
</gene>
<proteinExistence type="predicted"/>
<evidence type="ECO:0000256" key="1">
    <source>
        <dbReference type="SAM" id="MobiDB-lite"/>
    </source>
</evidence>
<feature type="region of interest" description="Disordered" evidence="1">
    <location>
        <begin position="1"/>
        <end position="33"/>
    </location>
</feature>
<evidence type="ECO:0000313" key="2">
    <source>
        <dbReference type="EMBL" id="VDM25508.1"/>
    </source>
</evidence>
<evidence type="ECO:0000313" key="3">
    <source>
        <dbReference type="Proteomes" id="UP000274429"/>
    </source>
</evidence>
<keyword evidence="3" id="KW-1185">Reference proteome</keyword>
<dbReference type="STRING" id="6205.A0A0R3WVD8"/>
<organism evidence="4">
    <name type="scientific">Hydatigena taeniaeformis</name>
    <name type="common">Feline tapeworm</name>
    <name type="synonym">Taenia taeniaeformis</name>
    <dbReference type="NCBI Taxonomy" id="6205"/>
    <lineage>
        <taxon>Eukaryota</taxon>
        <taxon>Metazoa</taxon>
        <taxon>Spiralia</taxon>
        <taxon>Lophotrochozoa</taxon>
        <taxon>Platyhelminthes</taxon>
        <taxon>Cestoda</taxon>
        <taxon>Eucestoda</taxon>
        <taxon>Cyclophyllidea</taxon>
        <taxon>Taeniidae</taxon>
        <taxon>Hydatigera</taxon>
    </lineage>
</organism>
<dbReference type="WBParaSite" id="TTAC_0000472801-mRNA-1">
    <property type="protein sequence ID" value="TTAC_0000472801-mRNA-1"/>
    <property type="gene ID" value="TTAC_0000472801"/>
</dbReference>
<feature type="compositionally biased region" description="Acidic residues" evidence="1">
    <location>
        <begin position="70"/>
        <end position="82"/>
    </location>
</feature>
<reference evidence="4" key="1">
    <citation type="submission" date="2017-02" db="UniProtKB">
        <authorList>
            <consortium name="WormBaseParasite"/>
        </authorList>
    </citation>
    <scope>IDENTIFICATION</scope>
</reference>